<evidence type="ECO:0000313" key="2">
    <source>
        <dbReference type="EMBL" id="KAK9035053.1"/>
    </source>
</evidence>
<dbReference type="EMBL" id="JBBPBN010000006">
    <property type="protein sequence ID" value="KAK9035053.1"/>
    <property type="molecule type" value="Genomic_DNA"/>
</dbReference>
<protein>
    <submittedName>
        <fullName evidence="2">Uncharacterized protein</fullName>
    </submittedName>
</protein>
<evidence type="ECO:0000313" key="3">
    <source>
        <dbReference type="Proteomes" id="UP001396334"/>
    </source>
</evidence>
<proteinExistence type="predicted"/>
<reference evidence="2 3" key="1">
    <citation type="journal article" date="2024" name="G3 (Bethesda)">
        <title>Genome assembly of Hibiscus sabdariffa L. provides insights into metabolisms of medicinal natural products.</title>
        <authorList>
            <person name="Kim T."/>
        </authorList>
    </citation>
    <scope>NUCLEOTIDE SEQUENCE [LARGE SCALE GENOMIC DNA]</scope>
    <source>
        <strain evidence="2">TK-2024</strain>
        <tissue evidence="2">Old leaves</tissue>
    </source>
</reference>
<comment type="caution">
    <text evidence="2">The sequence shown here is derived from an EMBL/GenBank/DDBJ whole genome shotgun (WGS) entry which is preliminary data.</text>
</comment>
<name>A0ABR2TC38_9ROSI</name>
<feature type="region of interest" description="Disordered" evidence="1">
    <location>
        <begin position="57"/>
        <end position="102"/>
    </location>
</feature>
<gene>
    <name evidence="2" type="ORF">V6N11_077104</name>
</gene>
<evidence type="ECO:0000256" key="1">
    <source>
        <dbReference type="SAM" id="MobiDB-lite"/>
    </source>
</evidence>
<keyword evidence="3" id="KW-1185">Reference proteome</keyword>
<sequence>MISFSKNLLPTPWCVCNRLLIQNGIILESNSIINEVFTVTNNSKAYLTAARPAKSLSKPCDSPEKIAPRSVQSSPPHPAAAPWTLNLTKPAEGSPHTTRDLWTSNSQHSGFIHIDKEIIFGSFNLDIRPPATVTVSTTVTGFNHSLDLHPSDKPGLLG</sequence>
<dbReference type="Proteomes" id="UP001396334">
    <property type="component" value="Unassembled WGS sequence"/>
</dbReference>
<organism evidence="2 3">
    <name type="scientific">Hibiscus sabdariffa</name>
    <name type="common">roselle</name>
    <dbReference type="NCBI Taxonomy" id="183260"/>
    <lineage>
        <taxon>Eukaryota</taxon>
        <taxon>Viridiplantae</taxon>
        <taxon>Streptophyta</taxon>
        <taxon>Embryophyta</taxon>
        <taxon>Tracheophyta</taxon>
        <taxon>Spermatophyta</taxon>
        <taxon>Magnoliopsida</taxon>
        <taxon>eudicotyledons</taxon>
        <taxon>Gunneridae</taxon>
        <taxon>Pentapetalae</taxon>
        <taxon>rosids</taxon>
        <taxon>malvids</taxon>
        <taxon>Malvales</taxon>
        <taxon>Malvaceae</taxon>
        <taxon>Malvoideae</taxon>
        <taxon>Hibiscus</taxon>
    </lineage>
</organism>
<accession>A0ABR2TC38</accession>